<evidence type="ECO:0000259" key="12">
    <source>
        <dbReference type="PROSITE" id="PS50093"/>
    </source>
</evidence>
<protein>
    <recommendedName>
        <fullName evidence="16">PKD domain-containing protein</fullName>
    </recommendedName>
</protein>
<feature type="domain" description="PKD" evidence="12">
    <location>
        <begin position="1794"/>
        <end position="1865"/>
    </location>
</feature>
<evidence type="ECO:0008006" key="16">
    <source>
        <dbReference type="Google" id="ProtNLM"/>
    </source>
</evidence>
<keyword evidence="8" id="KW-0067">ATP-binding</keyword>
<dbReference type="PROSITE" id="PS50093">
    <property type="entry name" value="PKD"/>
    <property type="match status" value="7"/>
</dbReference>
<dbReference type="InterPro" id="IPR000601">
    <property type="entry name" value="PKD_dom"/>
</dbReference>
<dbReference type="PANTHER" id="PTHR48053">
    <property type="entry name" value="LEUCINE RICH REPEAT FAMILY PROTEIN, EXPRESSED"/>
    <property type="match status" value="1"/>
</dbReference>
<feature type="domain" description="PKD" evidence="12">
    <location>
        <begin position="1332"/>
        <end position="1401"/>
    </location>
</feature>
<dbReference type="PROSITE" id="PS50835">
    <property type="entry name" value="IG_LIKE"/>
    <property type="match status" value="1"/>
</dbReference>
<dbReference type="InterPro" id="IPR036179">
    <property type="entry name" value="Ig-like_dom_sf"/>
</dbReference>
<dbReference type="SUPFAM" id="SSF48726">
    <property type="entry name" value="Immunoglobulin"/>
    <property type="match status" value="1"/>
</dbReference>
<dbReference type="SMART" id="SM00409">
    <property type="entry name" value="IG"/>
    <property type="match status" value="1"/>
</dbReference>
<feature type="domain" description="PKD" evidence="12">
    <location>
        <begin position="1963"/>
        <end position="2052"/>
    </location>
</feature>
<dbReference type="FunFam" id="3.80.10.10:FF:000299">
    <property type="entry name" value="Piriformospora indica-insensitive protein 2"/>
    <property type="match status" value="1"/>
</dbReference>
<evidence type="ECO:0000313" key="14">
    <source>
        <dbReference type="EMBL" id="RUT67935.1"/>
    </source>
</evidence>
<dbReference type="InterPro" id="IPR022409">
    <property type="entry name" value="PKD/Chitinase_dom"/>
</dbReference>
<feature type="domain" description="PKD" evidence="12">
    <location>
        <begin position="1710"/>
        <end position="1776"/>
    </location>
</feature>
<feature type="region of interest" description="Disordered" evidence="11">
    <location>
        <begin position="2488"/>
        <end position="2507"/>
    </location>
</feature>
<feature type="domain" description="PKD" evidence="12">
    <location>
        <begin position="1255"/>
        <end position="1325"/>
    </location>
</feature>
<comment type="subcellular location">
    <subcellularLocation>
        <location evidence="2">Cell membrane</location>
    </subcellularLocation>
    <subcellularLocation>
        <location evidence="1">Membrane</location>
        <topology evidence="1">Single-pass membrane protein</topology>
    </subcellularLocation>
</comment>
<keyword evidence="4" id="KW-0433">Leucine-rich repeat</keyword>
<sequence>MKSQMKLKYTLVFTIISFFITIAGFAQQYSDQEIGFNATRVATSLKEHGVKDADMNSEVARMREMHTAQYLQNIKSLDTYKKEIKKTAKSSMKSEELATPAELAQDRAALIALYNSTNGAGWANTQQGKGVWAINDPNAVITSWNPDTNTGWYGITTEPSGRVTGLYLESNNLNGTLPSQIGQLSKLYSLTIKSNLLSGTNIPAAIGQLQDLLVLDLGNNNLSGSIPIELGQLSKMVYLSLDFNAFTGSIPTEILMPNLIRINLGYNQLSGNIPPEIGNLIKVESLTLTGNKLNGSIPPQIGNLAKIDWLAFPSNELTGSIPTEIGQLITARTLYFDYNNLTGPIPSEIKTLANLGTFWAYDNQLSGSIPAEFGLLKNLFTIRLSLNNFTGSIPPEIGEATQLRQFEAGENKLTGSIPDTFKNLPKLSTLVLNDNRLSGKIPNLTALPLSTFRLYRNAFRFVDFTIEEHSIYRSKMGYSNYSYPHQVFVDEEKTIVKNSGESVTFTMYEDGRFTPNDTYQWYHFHGNTTIAVPGATSRTLTVENIKFKDSGDYYCISTNPYITYKPYWESNLYLTKNTIHLNVNVICEPLVGTIKTPAGTISANQDINISFENSGTNLTYNWTFYDLDNTTILLNTIDSSPSLYYPLPGTYKINLVVTDENRCTTSFDRTITIAPQVCPIVTGTIKTGANNLLVNANSLFYLDSPSNFSSYEWTFYDLNNNIDETIYGNYRIKSFNAPGNYRVRLTVIDQNRCKTNIDKTVTVTQPQACPSQETGTIFSGENDTVYINTNNEFYFNTNTDQDLHYNWTIYNPDNTINNTFIGNDNYISGLNFTTAGTYKIMLKITDMSGCTATFSRNFNAIYNCYTYGMIKDRDYPFSNEGLQPVVPNTNLTLYYNSFTSDTDNKEYSWSFLSPNGDIIKTGNGENFNVTPTTIGDYKVLVQLTDTVTGCVNNFDAILPCVDECEMSNSERGGKITINGDYDTSEEAIFVELNKPIDLGLNRTYYSDTGRPLSFEWSLLNPNAQIVSTGTDTLFPIVLTSPGFYKVVLKVTDAFNGCSTEVTRAFGNQMTNSCTQTNERSSQVHELARALAKKLLQRTASGETDIQINNSSLIDEFIALKPFITNSPKDKIYNYKTTRDRYNAIISMNFSFSPDRESDFYISIRDGVYTNGVTPDYLNYLIDKAVYVDVSQYVSSNEILASCWVYDQNNRSMAKSVLDPKDCRYSSEIKNINFCPPACNVVTGALKQSTQEIFTNRNTNFSLETAATDLTYKWTFYNLGNEGITVYTTNSVDNIYTQQGSYDIKLEVTDSNGCVTTFNKTVIATVNTNCNAPVGTIKTSTPEVFVGTNTNFSLETAATDLSYKWTFTQNGESTIITTKTVDYTYIAPGTNNVTLEVIDSNGCKFTFQKLVNLKTGSSLCDNVTQFGRSFVQVGSDNDLYRAAKIIANQSTNVTFPIQSYGSAFDFEYKWSLLNENDQLVDSGTSLNFPIMPTSGGFYRIVLDLKENTSGCVHQFSRSIVCLIPNSCAQTNPQSSVVKGLVVNLIKNLIARAMLGENDAQINSSTVTAEFNALKPYITSGLKDKIYNFTSTRNLNGEFTGVDFSFASDRASDIHISIPHSLRYEEDMPMEDLLSLIESKIYINLNQYSSSNQYLVSCYTQQSTGKSLLKPNDCQYGSEIKFIDFCPNECDPLLGVIKLNTEKPALNTVTNFSLETVATGLTYNWTFYNADNSIKETQTTATVSQTYTVAGTYKVILIATDANNCTTTFTKTITITAPSCVAATGTIKTVLPNIFVGTTANFFFDTTATNLTYQWTLYRTVNSSTATFTSGTADMYYDAPGNYNVKLVVTDVNGCTNTFRTTAVVTVKPPCVTVSGDIKTANPIISTNENTTFSFETTASNLRYNWTFHSLNNTPLLTTTQSNPTLVYPYANDYKVSLTVTDENNCFTTIEKYITVQVKHICAEIVGTIKTSTEKIKTNNSAVFSLQTAATNIAYKWIFYNTNSVEIGTATTSTAEWTYTTPGDYLVELVITDQYSCITKLYKTVKVTEPVECTPIVGTIKMDTETPFLYTYVNFTFETTATDLTYTWNVKIPENGGTYNYPQGGNPFQLYLQYGEGEYTILLDVKDSNDCITHFEKTFTPTYDCSRNSVTGIIYNRTHSEYYSPNILINKPNEFTFWPYSMWNLSDLTLNWELTKLDDTPITSFTGEVFVFTPTTSDNLKLKLTIKDRNGCPHYFDRELEVMDACAFSGENLSGSIAFENEDNAEVSTLQINQTKELGFRPDREITRSYTYKWEIYNANDELVDSGNQEKHLLTLTTAGFYKVNVAIENAAGCILNFTKPVNCLIQNSCTNENPKSEIVKNIYLNVLKNLIARSLTNETDEHINASRATDEFEALKPYITNGTKDKIYNYTTARDEQGRLISVRFSFSPDRNYDVQILLKKGLWNFDSDYDGTLTQFSANIAAEIYMDLSQYTSSDNYLISCYVQNAQQSSVPNPENPPTVQRAQKTKKLSKISLNTTDCYKESEIRYIDFCPAQACKPTIGVIQSGFGLANPSRPDKNSKKSGSKL</sequence>
<keyword evidence="15" id="KW-1185">Reference proteome</keyword>
<dbReference type="SUPFAM" id="SSF49299">
    <property type="entry name" value="PKD domain"/>
    <property type="match status" value="8"/>
</dbReference>
<dbReference type="Pfam" id="PF18911">
    <property type="entry name" value="PKD_4"/>
    <property type="match status" value="1"/>
</dbReference>
<evidence type="ECO:0000256" key="7">
    <source>
        <dbReference type="ARBA" id="ARBA00022741"/>
    </source>
</evidence>
<keyword evidence="10" id="KW-1015">Disulfide bond</keyword>
<dbReference type="InterPro" id="IPR051716">
    <property type="entry name" value="Plant_RL_S/T_kinase"/>
</dbReference>
<feature type="region of interest" description="Disordered" evidence="11">
    <location>
        <begin position="2547"/>
        <end position="2566"/>
    </location>
</feature>
<dbReference type="SUPFAM" id="SSF52058">
    <property type="entry name" value="L domain-like"/>
    <property type="match status" value="1"/>
</dbReference>
<feature type="domain" description="Ig-like" evidence="13">
    <location>
        <begin position="484"/>
        <end position="559"/>
    </location>
</feature>
<dbReference type="InterPro" id="IPR007110">
    <property type="entry name" value="Ig-like_dom"/>
</dbReference>
<comment type="caution">
    <text evidence="14">The sequence shown here is derived from an EMBL/GenBank/DDBJ whole genome shotgun (WGS) entry which is preliminary data.</text>
</comment>
<evidence type="ECO:0000256" key="11">
    <source>
        <dbReference type="SAM" id="MobiDB-lite"/>
    </source>
</evidence>
<dbReference type="Gene3D" id="3.80.10.10">
    <property type="entry name" value="Ribonuclease Inhibitor"/>
    <property type="match status" value="2"/>
</dbReference>
<evidence type="ECO:0000256" key="9">
    <source>
        <dbReference type="ARBA" id="ARBA00023136"/>
    </source>
</evidence>
<dbReference type="InterPro" id="IPR013783">
    <property type="entry name" value="Ig-like_fold"/>
</dbReference>
<dbReference type="FunFam" id="3.80.10.10:FF:000383">
    <property type="entry name" value="Leucine-rich repeat receptor protein kinase EMS1"/>
    <property type="match status" value="2"/>
</dbReference>
<keyword evidence="6" id="KW-0677">Repeat</keyword>
<evidence type="ECO:0000256" key="10">
    <source>
        <dbReference type="ARBA" id="ARBA00023157"/>
    </source>
</evidence>
<dbReference type="GO" id="GO:0005524">
    <property type="term" value="F:ATP binding"/>
    <property type="evidence" value="ECO:0007669"/>
    <property type="project" value="UniProtKB-KW"/>
</dbReference>
<proteinExistence type="predicted"/>
<keyword evidence="5" id="KW-0732">Signal</keyword>
<evidence type="ECO:0000256" key="1">
    <source>
        <dbReference type="ARBA" id="ARBA00004167"/>
    </source>
</evidence>
<evidence type="ECO:0000256" key="5">
    <source>
        <dbReference type="ARBA" id="ARBA00022729"/>
    </source>
</evidence>
<dbReference type="Proteomes" id="UP000288102">
    <property type="component" value="Unassembled WGS sequence"/>
</dbReference>
<keyword evidence="7" id="KW-0547">Nucleotide-binding</keyword>
<dbReference type="InterPro" id="IPR032675">
    <property type="entry name" value="LRR_dom_sf"/>
</dbReference>
<feature type="domain" description="PKD" evidence="12">
    <location>
        <begin position="602"/>
        <end position="659"/>
    </location>
</feature>
<reference evidence="15" key="1">
    <citation type="journal article" date="2019" name="Syst. Appl. Microbiol.">
        <title>Flavobacterium circumlabens sp. nov. and Flavobacterium cupreum sp. nov., two psychrotrophic species isolated from Antarctic environmental samples.</title>
        <authorList>
            <person name="Kralova S."/>
            <person name="Busse H.-J."/>
            <person name="Svec P."/>
            <person name="Maslanova I."/>
            <person name="Stankova E."/>
            <person name="Bartak M."/>
            <person name="Sedlacek I."/>
        </authorList>
    </citation>
    <scope>NUCLEOTIDE SEQUENCE [LARGE SCALE GENOMIC DNA]</scope>
    <source>
        <strain evidence="15">CCM 8825</strain>
    </source>
</reference>
<evidence type="ECO:0000256" key="4">
    <source>
        <dbReference type="ARBA" id="ARBA00022614"/>
    </source>
</evidence>
<evidence type="ECO:0000313" key="15">
    <source>
        <dbReference type="Proteomes" id="UP000288102"/>
    </source>
</evidence>
<keyword evidence="9" id="KW-0472">Membrane</keyword>
<organism evidence="14 15">
    <name type="scientific">Flavobacterium cupreum</name>
    <dbReference type="NCBI Taxonomy" id="2133766"/>
    <lineage>
        <taxon>Bacteria</taxon>
        <taxon>Pseudomonadati</taxon>
        <taxon>Bacteroidota</taxon>
        <taxon>Flavobacteriia</taxon>
        <taxon>Flavobacteriales</taxon>
        <taxon>Flavobacteriaceae</taxon>
        <taxon>Flavobacterium</taxon>
    </lineage>
</organism>
<dbReference type="InterPro" id="IPR003599">
    <property type="entry name" value="Ig_sub"/>
</dbReference>
<dbReference type="Gene3D" id="2.60.40.10">
    <property type="entry name" value="Immunoglobulins"/>
    <property type="match status" value="9"/>
</dbReference>
<accession>A0A434A0N9</accession>
<gene>
    <name evidence="14" type="ORF">D0817_23670</name>
</gene>
<evidence type="ECO:0000256" key="3">
    <source>
        <dbReference type="ARBA" id="ARBA00022475"/>
    </source>
</evidence>
<dbReference type="PANTHER" id="PTHR48053:SF71">
    <property type="entry name" value="LEUCINE RICH REPEAT FAMILY PROTEIN, EXPRESSED"/>
    <property type="match status" value="1"/>
</dbReference>
<dbReference type="InterPro" id="IPR035986">
    <property type="entry name" value="PKD_dom_sf"/>
</dbReference>
<evidence type="ECO:0000256" key="8">
    <source>
        <dbReference type="ARBA" id="ARBA00022840"/>
    </source>
</evidence>
<feature type="domain" description="PKD" evidence="12">
    <location>
        <begin position="1884"/>
        <end position="1956"/>
    </location>
</feature>
<evidence type="ECO:0000256" key="2">
    <source>
        <dbReference type="ARBA" id="ARBA00004236"/>
    </source>
</evidence>
<feature type="compositionally biased region" description="Polar residues" evidence="11">
    <location>
        <begin position="2488"/>
        <end position="2503"/>
    </location>
</feature>
<dbReference type="CDD" id="cd00146">
    <property type="entry name" value="PKD"/>
    <property type="match status" value="7"/>
</dbReference>
<dbReference type="SMART" id="SM00089">
    <property type="entry name" value="PKD"/>
    <property type="match status" value="8"/>
</dbReference>
<keyword evidence="3" id="KW-1003">Cell membrane</keyword>
<dbReference type="InterPro" id="IPR001611">
    <property type="entry name" value="Leu-rich_rpt"/>
</dbReference>
<evidence type="ECO:0000256" key="6">
    <source>
        <dbReference type="ARBA" id="ARBA00022737"/>
    </source>
</evidence>
<dbReference type="InterPro" id="IPR003591">
    <property type="entry name" value="Leu-rich_rpt_typical-subtyp"/>
</dbReference>
<evidence type="ECO:0000259" key="13">
    <source>
        <dbReference type="PROSITE" id="PS50835"/>
    </source>
</evidence>
<dbReference type="GO" id="GO:0005886">
    <property type="term" value="C:plasma membrane"/>
    <property type="evidence" value="ECO:0007669"/>
    <property type="project" value="UniProtKB-SubCell"/>
</dbReference>
<dbReference type="Pfam" id="PF00560">
    <property type="entry name" value="LRR_1"/>
    <property type="match status" value="3"/>
</dbReference>
<dbReference type="SMART" id="SM00369">
    <property type="entry name" value="LRR_TYP"/>
    <property type="match status" value="4"/>
</dbReference>
<dbReference type="PROSITE" id="PS51450">
    <property type="entry name" value="LRR"/>
    <property type="match status" value="1"/>
</dbReference>
<name>A0A434A0N9_9FLAO</name>
<dbReference type="EMBL" id="QWDM01000023">
    <property type="protein sequence ID" value="RUT67935.1"/>
    <property type="molecule type" value="Genomic_DNA"/>
</dbReference>